<dbReference type="PANTHER" id="PTHR23389:SF9">
    <property type="entry name" value="DNA LIGASE"/>
    <property type="match status" value="1"/>
</dbReference>
<dbReference type="HAMAP" id="MF_01588">
    <property type="entry name" value="DNA_ligase_A"/>
    <property type="match status" value="1"/>
</dbReference>
<feature type="binding site" evidence="15">
    <location>
        <position position="127"/>
    </location>
    <ligand>
        <name>NAD(+)</name>
        <dbReference type="ChEBI" id="CHEBI:57540"/>
    </ligand>
</feature>
<gene>
    <name evidence="15" type="primary">ligA</name>
    <name evidence="18" type="ORF">SAMN04244559_00784</name>
</gene>
<protein>
    <recommendedName>
        <fullName evidence="3 15">DNA ligase</fullName>
        <ecNumber evidence="2 15">6.5.1.2</ecNumber>
    </recommendedName>
    <alternativeName>
        <fullName evidence="15">Polydeoxyribonucleotide synthase [NAD(+)]</fullName>
    </alternativeName>
</protein>
<dbReference type="InterPro" id="IPR004150">
    <property type="entry name" value="NAD_DNA_ligase_OB"/>
</dbReference>
<feature type="binding site" evidence="15">
    <location>
        <position position="304"/>
    </location>
    <ligand>
        <name>NAD(+)</name>
        <dbReference type="ChEBI" id="CHEBI:57540"/>
    </ligand>
</feature>
<keyword evidence="7 15" id="KW-0227">DNA damage</keyword>
<dbReference type="GO" id="GO:0005829">
    <property type="term" value="C:cytosol"/>
    <property type="evidence" value="ECO:0007669"/>
    <property type="project" value="TreeGrafter"/>
</dbReference>
<evidence type="ECO:0000256" key="8">
    <source>
        <dbReference type="ARBA" id="ARBA00022833"/>
    </source>
</evidence>
<evidence type="ECO:0000256" key="6">
    <source>
        <dbReference type="ARBA" id="ARBA00022723"/>
    </source>
</evidence>
<dbReference type="SMART" id="SM00532">
    <property type="entry name" value="LIGANc"/>
    <property type="match status" value="1"/>
</dbReference>
<keyword evidence="9 15" id="KW-0460">Magnesium</keyword>
<dbReference type="Gene3D" id="3.30.470.30">
    <property type="entry name" value="DNA ligase/mRNA capping enzyme"/>
    <property type="match status" value="1"/>
</dbReference>
<evidence type="ECO:0000256" key="9">
    <source>
        <dbReference type="ARBA" id="ARBA00022842"/>
    </source>
</evidence>
<dbReference type="PROSITE" id="PS50172">
    <property type="entry name" value="BRCT"/>
    <property type="match status" value="1"/>
</dbReference>
<proteinExistence type="inferred from homology"/>
<dbReference type="GO" id="GO:0003911">
    <property type="term" value="F:DNA ligase (NAD+) activity"/>
    <property type="evidence" value="ECO:0007669"/>
    <property type="project" value="UniProtKB-UniRule"/>
</dbReference>
<feature type="active site" description="N6-AMP-lysine intermediate" evidence="15">
    <location>
        <position position="129"/>
    </location>
</feature>
<dbReference type="InterPro" id="IPR001357">
    <property type="entry name" value="BRCT_dom"/>
</dbReference>
<dbReference type="Pfam" id="PF03119">
    <property type="entry name" value="DNA_ligase_ZBD"/>
    <property type="match status" value="1"/>
</dbReference>
<evidence type="ECO:0000256" key="4">
    <source>
        <dbReference type="ARBA" id="ARBA00022598"/>
    </source>
</evidence>
<dbReference type="InterPro" id="IPR033136">
    <property type="entry name" value="DNA_ligase_CS"/>
</dbReference>
<feature type="binding site" evidence="15">
    <location>
        <position position="425"/>
    </location>
    <ligand>
        <name>Zn(2+)</name>
        <dbReference type="ChEBI" id="CHEBI:29105"/>
    </ligand>
</feature>
<evidence type="ECO:0000256" key="14">
    <source>
        <dbReference type="ARBA" id="ARBA00060881"/>
    </source>
</evidence>
<dbReference type="PROSITE" id="PS01055">
    <property type="entry name" value="DNA_LIGASE_N1"/>
    <property type="match status" value="1"/>
</dbReference>
<keyword evidence="10 15" id="KW-0520">NAD</keyword>
<dbReference type="InterPro" id="IPR003583">
    <property type="entry name" value="Hlx-hairpin-Hlx_DNA-bd_motif"/>
</dbReference>
<dbReference type="EC" id="6.5.1.2" evidence="2 15"/>
<evidence type="ECO:0000259" key="17">
    <source>
        <dbReference type="PROSITE" id="PS50172"/>
    </source>
</evidence>
<dbReference type="SUPFAM" id="SSF50249">
    <property type="entry name" value="Nucleic acid-binding proteins"/>
    <property type="match status" value="1"/>
</dbReference>
<evidence type="ECO:0000256" key="10">
    <source>
        <dbReference type="ARBA" id="ARBA00023027"/>
    </source>
</evidence>
<dbReference type="GO" id="GO:0006260">
    <property type="term" value="P:DNA replication"/>
    <property type="evidence" value="ECO:0007669"/>
    <property type="project" value="UniProtKB-KW"/>
</dbReference>
<dbReference type="Proteomes" id="UP000182983">
    <property type="component" value="Unassembled WGS sequence"/>
</dbReference>
<evidence type="ECO:0000256" key="5">
    <source>
        <dbReference type="ARBA" id="ARBA00022705"/>
    </source>
</evidence>
<keyword evidence="5 15" id="KW-0235">DNA replication</keyword>
<feature type="binding site" evidence="15">
    <location>
        <begin position="44"/>
        <end position="48"/>
    </location>
    <ligand>
        <name>NAD(+)</name>
        <dbReference type="ChEBI" id="CHEBI:57540"/>
    </ligand>
</feature>
<evidence type="ECO:0000256" key="2">
    <source>
        <dbReference type="ARBA" id="ARBA00012722"/>
    </source>
</evidence>
<dbReference type="InterPro" id="IPR012340">
    <property type="entry name" value="NA-bd_OB-fold"/>
</dbReference>
<dbReference type="NCBIfam" id="TIGR00575">
    <property type="entry name" value="dnlj"/>
    <property type="match status" value="1"/>
</dbReference>
<dbReference type="Gene3D" id="6.20.10.30">
    <property type="match status" value="1"/>
</dbReference>
<organism evidence="18 19">
    <name type="scientific">Magnetospirillum fulvum</name>
    <name type="common">Rhodospirillum fulvum</name>
    <dbReference type="NCBI Taxonomy" id="1082"/>
    <lineage>
        <taxon>Bacteria</taxon>
        <taxon>Pseudomonadati</taxon>
        <taxon>Pseudomonadota</taxon>
        <taxon>Alphaproteobacteria</taxon>
        <taxon>Rhodospirillales</taxon>
        <taxon>Rhodospirillaceae</taxon>
        <taxon>Magnetospirillum</taxon>
    </lineage>
</organism>
<sequence length="718" mass="77993">MTGTDLNLDTLTPLEAASELERLAREIARHDNAYHVLASPLIDDGAYDALVRRNARIEARFPDLIRADSPSRRVGARAAEGFGKVVHRTPMLSLDNAFSEADVTEFVQKVRRFLGLAADDALSFVAEPKIDGLSINLRYENGRLVQAATRGDGAEGEDVTANILTLDDEELPRELPDDAPASIEIRGEIYMAKADFLDLNRRQDEAGDKPFANPRNAAAGSLRQLDPTVTAERRLSLFAYAVGEVSEPFASSHWEVLTQLKDWGFKVNPLVRPCGSVAELIAFFQVLAEHRSKLDYEIDGVVYKVDDIDLQRRLGMVSRSPRWAIAHKFPAEQATTRLERIEIQVGRTGALTPVAILAPVTVGGVVVSRATLHNEDEVARKGVRVGDMVIIQRAGDVIPQVVGVIEGLRPEGTEAFVFPTVCPVCGSHAERPEGEVVRRCVGGLTCEAQAKERLRHFAARTAFDIEGLGEKNVEFLWDRGLVRQPADIFRLEATDSASLTRIENFDGWGKKSADKLFASIRGRARIGLERFIFALGIRQIGEATARRLARHYGTLEAWRAAMVQVGQGDEEARAELTSVEDIGPSVAKDLADFFAEAHNLAVLDDLIAAMIALGGGIDPARKIEAADSPLSGRTLVFTGTLTRMTRDEAKARAETMGAKVVGRVTRKTDFVVVGADAGSKATAARDLGLALLSEDEWLALCGANGSAPSGRPDPVSDA</sequence>
<dbReference type="SMART" id="SM00278">
    <property type="entry name" value="HhH1"/>
    <property type="match status" value="3"/>
</dbReference>
<feature type="binding site" evidence="15">
    <location>
        <position position="446"/>
    </location>
    <ligand>
        <name>Zn(2+)</name>
        <dbReference type="ChEBI" id="CHEBI:29105"/>
    </ligand>
</feature>
<feature type="binding site" evidence="15">
    <location>
        <position position="328"/>
    </location>
    <ligand>
        <name>NAD(+)</name>
        <dbReference type="ChEBI" id="CHEBI:57540"/>
    </ligand>
</feature>
<keyword evidence="11 15" id="KW-0234">DNA repair</keyword>
<evidence type="ECO:0000256" key="15">
    <source>
        <dbReference type="HAMAP-Rule" id="MF_01588"/>
    </source>
</evidence>
<evidence type="ECO:0000256" key="7">
    <source>
        <dbReference type="ARBA" id="ARBA00022763"/>
    </source>
</evidence>
<dbReference type="FunFam" id="2.40.50.140:FF:000012">
    <property type="entry name" value="DNA ligase"/>
    <property type="match status" value="1"/>
</dbReference>
<dbReference type="SMART" id="SM00292">
    <property type="entry name" value="BRCT"/>
    <property type="match status" value="1"/>
</dbReference>
<dbReference type="CDD" id="cd17748">
    <property type="entry name" value="BRCT_DNA_ligase_like"/>
    <property type="match status" value="1"/>
</dbReference>
<dbReference type="Pfam" id="PF12826">
    <property type="entry name" value="HHH_2"/>
    <property type="match status" value="1"/>
</dbReference>
<dbReference type="InterPro" id="IPR018239">
    <property type="entry name" value="DNA_ligase_AS"/>
</dbReference>
<dbReference type="PROSITE" id="PS01056">
    <property type="entry name" value="DNA_LIGASE_N2"/>
    <property type="match status" value="1"/>
</dbReference>
<evidence type="ECO:0000313" key="19">
    <source>
        <dbReference type="Proteomes" id="UP000182983"/>
    </source>
</evidence>
<dbReference type="Gene3D" id="2.40.50.140">
    <property type="entry name" value="Nucleic acid-binding proteins"/>
    <property type="match status" value="1"/>
</dbReference>
<comment type="similarity">
    <text evidence="14 15">Belongs to the NAD-dependent DNA ligase family. LigA subfamily.</text>
</comment>
<dbReference type="GO" id="GO:0046872">
    <property type="term" value="F:metal ion binding"/>
    <property type="evidence" value="ECO:0007669"/>
    <property type="project" value="UniProtKB-KW"/>
</dbReference>
<dbReference type="AlphaFoldDB" id="A0A1H6H449"/>
<keyword evidence="8 15" id="KW-0862">Zinc</keyword>
<dbReference type="InterPro" id="IPR004149">
    <property type="entry name" value="Znf_DNAligase_C4"/>
</dbReference>
<dbReference type="Pfam" id="PF00533">
    <property type="entry name" value="BRCT"/>
    <property type="match status" value="1"/>
</dbReference>
<comment type="function">
    <text evidence="1 15">DNA ligase that catalyzes the formation of phosphodiester linkages between 5'-phosphoryl and 3'-hydroxyl groups in double-stranded DNA using NAD as a coenzyme and as the energy source for the reaction. It is essential for DNA replication and repair of damaged DNA.</text>
</comment>
<dbReference type="InterPro" id="IPR041663">
    <property type="entry name" value="DisA/LigA_HHH"/>
</dbReference>
<evidence type="ECO:0000256" key="13">
    <source>
        <dbReference type="ARBA" id="ARBA00034005"/>
    </source>
</evidence>
<dbReference type="InterPro" id="IPR010994">
    <property type="entry name" value="RuvA_2-like"/>
</dbReference>
<dbReference type="FunFam" id="3.30.470.30:FF:000001">
    <property type="entry name" value="DNA ligase"/>
    <property type="match status" value="1"/>
</dbReference>
<dbReference type="CDD" id="cd00114">
    <property type="entry name" value="LIGANc"/>
    <property type="match status" value="1"/>
</dbReference>
<feature type="binding site" evidence="15">
    <location>
        <begin position="93"/>
        <end position="94"/>
    </location>
    <ligand>
        <name>NAD(+)</name>
        <dbReference type="ChEBI" id="CHEBI:57540"/>
    </ligand>
</feature>
<comment type="catalytic activity">
    <reaction evidence="13 15 16">
        <text>NAD(+) + (deoxyribonucleotide)n-3'-hydroxyl + 5'-phospho-(deoxyribonucleotide)m = (deoxyribonucleotide)n+m + AMP + beta-nicotinamide D-nucleotide.</text>
        <dbReference type="EC" id="6.5.1.2"/>
    </reaction>
</comment>
<keyword evidence="19" id="KW-1185">Reference proteome</keyword>
<comment type="caution">
    <text evidence="15">Lacks conserved residue(s) required for the propagation of feature annotation.</text>
</comment>
<feature type="binding site" evidence="15">
    <location>
        <position position="150"/>
    </location>
    <ligand>
        <name>NAD(+)</name>
        <dbReference type="ChEBI" id="CHEBI:57540"/>
    </ligand>
</feature>
<comment type="cofactor">
    <cofactor evidence="15">
        <name>Mg(2+)</name>
        <dbReference type="ChEBI" id="CHEBI:18420"/>
    </cofactor>
    <cofactor evidence="15">
        <name>Mn(2+)</name>
        <dbReference type="ChEBI" id="CHEBI:29035"/>
    </cofactor>
</comment>
<dbReference type="GO" id="GO:0006281">
    <property type="term" value="P:DNA repair"/>
    <property type="evidence" value="ECO:0007669"/>
    <property type="project" value="UniProtKB-KW"/>
</dbReference>
<dbReference type="EMBL" id="FNWO01000002">
    <property type="protein sequence ID" value="SEH28964.1"/>
    <property type="molecule type" value="Genomic_DNA"/>
</dbReference>
<keyword evidence="6 15" id="KW-0479">Metal-binding</keyword>
<keyword evidence="4 15" id="KW-0436">Ligase</keyword>
<evidence type="ECO:0000256" key="11">
    <source>
        <dbReference type="ARBA" id="ARBA00023204"/>
    </source>
</evidence>
<feature type="domain" description="BRCT" evidence="17">
    <location>
        <begin position="625"/>
        <end position="701"/>
    </location>
</feature>
<dbReference type="InterPro" id="IPR013840">
    <property type="entry name" value="DNAligase_N"/>
</dbReference>
<dbReference type="InterPro" id="IPR036420">
    <property type="entry name" value="BRCT_dom_sf"/>
</dbReference>
<keyword evidence="12 15" id="KW-0464">Manganese</keyword>
<dbReference type="InterPro" id="IPR001679">
    <property type="entry name" value="DNA_ligase"/>
</dbReference>
<dbReference type="Gene3D" id="3.40.50.10190">
    <property type="entry name" value="BRCT domain"/>
    <property type="match status" value="1"/>
</dbReference>
<dbReference type="Gene3D" id="1.10.150.20">
    <property type="entry name" value="5' to 3' exonuclease, C-terminal subdomain"/>
    <property type="match status" value="2"/>
</dbReference>
<dbReference type="Pfam" id="PF03120">
    <property type="entry name" value="OB_DNA_ligase"/>
    <property type="match status" value="1"/>
</dbReference>
<reference evidence="19" key="1">
    <citation type="submission" date="2016-10" db="EMBL/GenBank/DDBJ databases">
        <authorList>
            <person name="Varghese N."/>
            <person name="Submissions S."/>
        </authorList>
    </citation>
    <scope>NUCLEOTIDE SEQUENCE [LARGE SCALE GENOMIC DNA]</scope>
    <source>
        <strain evidence="19">DSM 13234</strain>
    </source>
</reference>
<dbReference type="SUPFAM" id="SSF56091">
    <property type="entry name" value="DNA ligase/mRNA capping enzyme, catalytic domain"/>
    <property type="match status" value="1"/>
</dbReference>
<dbReference type="SUPFAM" id="SSF52113">
    <property type="entry name" value="BRCT domain"/>
    <property type="match status" value="1"/>
</dbReference>
<evidence type="ECO:0000256" key="12">
    <source>
        <dbReference type="ARBA" id="ARBA00023211"/>
    </source>
</evidence>
<dbReference type="SUPFAM" id="SSF47781">
    <property type="entry name" value="RuvA domain 2-like"/>
    <property type="match status" value="1"/>
</dbReference>
<evidence type="ECO:0000256" key="16">
    <source>
        <dbReference type="RuleBase" id="RU000618"/>
    </source>
</evidence>
<dbReference type="RefSeq" id="WP_074765707.1">
    <property type="nucleotide sequence ID" value="NZ_FNWO01000002.1"/>
</dbReference>
<name>A0A1H6H449_MAGFU</name>
<dbReference type="Gene3D" id="1.10.287.610">
    <property type="entry name" value="Helix hairpin bin"/>
    <property type="match status" value="1"/>
</dbReference>
<evidence type="ECO:0000256" key="3">
    <source>
        <dbReference type="ARBA" id="ARBA00013308"/>
    </source>
</evidence>
<dbReference type="Pfam" id="PF01653">
    <property type="entry name" value="DNA_ligase_aden"/>
    <property type="match status" value="1"/>
</dbReference>
<accession>A0A1H6H449</accession>
<feature type="binding site" evidence="15">
    <location>
        <position position="422"/>
    </location>
    <ligand>
        <name>Zn(2+)</name>
        <dbReference type="ChEBI" id="CHEBI:29105"/>
    </ligand>
</feature>
<dbReference type="PANTHER" id="PTHR23389">
    <property type="entry name" value="CHROMOSOME TRANSMISSION FIDELITY FACTOR 18"/>
    <property type="match status" value="1"/>
</dbReference>
<dbReference type="InterPro" id="IPR013839">
    <property type="entry name" value="DNAligase_adenylation"/>
</dbReference>
<dbReference type="NCBIfam" id="NF005932">
    <property type="entry name" value="PRK07956.1"/>
    <property type="match status" value="1"/>
</dbReference>
<feature type="binding site" evidence="15">
    <location>
        <position position="188"/>
    </location>
    <ligand>
        <name>NAD(+)</name>
        <dbReference type="ChEBI" id="CHEBI:57540"/>
    </ligand>
</feature>
<evidence type="ECO:0000313" key="18">
    <source>
        <dbReference type="EMBL" id="SEH28964.1"/>
    </source>
</evidence>
<dbReference type="PIRSF" id="PIRSF001604">
    <property type="entry name" value="LigA"/>
    <property type="match status" value="1"/>
</dbReference>
<evidence type="ECO:0000256" key="1">
    <source>
        <dbReference type="ARBA" id="ARBA00004067"/>
    </source>
</evidence>
<dbReference type="OrthoDB" id="9759736at2"/>
<dbReference type="GO" id="GO:0003677">
    <property type="term" value="F:DNA binding"/>
    <property type="evidence" value="ECO:0007669"/>
    <property type="project" value="InterPro"/>
</dbReference>